<dbReference type="Proteomes" id="UP001501218">
    <property type="component" value="Unassembled WGS sequence"/>
</dbReference>
<evidence type="ECO:0000259" key="1">
    <source>
        <dbReference type="Pfam" id="PF08241"/>
    </source>
</evidence>
<reference evidence="2 3" key="1">
    <citation type="journal article" date="2019" name="Int. J. Syst. Evol. Microbiol.">
        <title>The Global Catalogue of Microorganisms (GCM) 10K type strain sequencing project: providing services to taxonomists for standard genome sequencing and annotation.</title>
        <authorList>
            <consortium name="The Broad Institute Genomics Platform"/>
            <consortium name="The Broad Institute Genome Sequencing Center for Infectious Disease"/>
            <person name="Wu L."/>
            <person name="Ma J."/>
        </authorList>
    </citation>
    <scope>NUCLEOTIDE SEQUENCE [LARGE SCALE GENOMIC DNA]</scope>
    <source>
        <strain evidence="2 3">JCM 16221</strain>
    </source>
</reference>
<dbReference type="GO" id="GO:0008168">
    <property type="term" value="F:methyltransferase activity"/>
    <property type="evidence" value="ECO:0007669"/>
    <property type="project" value="UniProtKB-KW"/>
</dbReference>
<sequence length="210" mass="22979">MAAVDGARTSKLRRYWDRSAPSYDRAMAYFERFLAGDSRQWVCSRAHGRVLEVAIGTGLNLPAYPAEARLTGVEWSGQMLERAARRARDLGVDANLLEGDARALPLAADSFDTAVCTFSLCAIPEPERAIAELHRVLKPGGTLLLADHVASTAWPVRLAQRAAELITVPVGGEHFLRRPSAQLRSAGFDIAEAERFKLGIIERLAARKAE</sequence>
<evidence type="ECO:0000313" key="2">
    <source>
        <dbReference type="EMBL" id="GAA2351251.1"/>
    </source>
</evidence>
<keyword evidence="2" id="KW-0489">Methyltransferase</keyword>
<keyword evidence="2" id="KW-0808">Transferase</keyword>
<protein>
    <submittedName>
        <fullName evidence="2">Class I SAM-dependent methyltransferase</fullName>
    </submittedName>
</protein>
<feature type="domain" description="Methyltransferase type 11" evidence="1">
    <location>
        <begin position="51"/>
        <end position="144"/>
    </location>
</feature>
<proteinExistence type="predicted"/>
<dbReference type="SUPFAM" id="SSF53335">
    <property type="entry name" value="S-adenosyl-L-methionine-dependent methyltransferases"/>
    <property type="match status" value="1"/>
</dbReference>
<keyword evidence="3" id="KW-1185">Reference proteome</keyword>
<dbReference type="CDD" id="cd02440">
    <property type="entry name" value="AdoMet_MTases"/>
    <property type="match status" value="1"/>
</dbReference>
<organism evidence="2 3">
    <name type="scientific">Saccharopolyspora halophila</name>
    <dbReference type="NCBI Taxonomy" id="405551"/>
    <lineage>
        <taxon>Bacteria</taxon>
        <taxon>Bacillati</taxon>
        <taxon>Actinomycetota</taxon>
        <taxon>Actinomycetes</taxon>
        <taxon>Pseudonocardiales</taxon>
        <taxon>Pseudonocardiaceae</taxon>
        <taxon>Saccharopolyspora</taxon>
    </lineage>
</organism>
<evidence type="ECO:0000313" key="3">
    <source>
        <dbReference type="Proteomes" id="UP001501218"/>
    </source>
</evidence>
<comment type="caution">
    <text evidence="2">The sequence shown here is derived from an EMBL/GenBank/DDBJ whole genome shotgun (WGS) entry which is preliminary data.</text>
</comment>
<gene>
    <name evidence="2" type="ORF">GCM10009854_31250</name>
</gene>
<accession>A0ABN3GGP9</accession>
<dbReference type="InterPro" id="IPR013216">
    <property type="entry name" value="Methyltransf_11"/>
</dbReference>
<name>A0ABN3GGP9_9PSEU</name>
<dbReference type="Pfam" id="PF08241">
    <property type="entry name" value="Methyltransf_11"/>
    <property type="match status" value="1"/>
</dbReference>
<dbReference type="PANTHER" id="PTHR45036">
    <property type="entry name" value="METHYLTRANSFERASE LIKE 7B"/>
    <property type="match status" value="1"/>
</dbReference>
<dbReference type="InterPro" id="IPR052356">
    <property type="entry name" value="Thiol_S-MT"/>
</dbReference>
<dbReference type="InterPro" id="IPR029063">
    <property type="entry name" value="SAM-dependent_MTases_sf"/>
</dbReference>
<dbReference type="EMBL" id="BAAARA010000010">
    <property type="protein sequence ID" value="GAA2351251.1"/>
    <property type="molecule type" value="Genomic_DNA"/>
</dbReference>
<dbReference type="Gene3D" id="3.40.50.150">
    <property type="entry name" value="Vaccinia Virus protein VP39"/>
    <property type="match status" value="1"/>
</dbReference>
<dbReference type="PANTHER" id="PTHR45036:SF1">
    <property type="entry name" value="METHYLTRANSFERASE LIKE 7A"/>
    <property type="match status" value="1"/>
</dbReference>
<dbReference type="GO" id="GO:0032259">
    <property type="term" value="P:methylation"/>
    <property type="evidence" value="ECO:0007669"/>
    <property type="project" value="UniProtKB-KW"/>
</dbReference>